<dbReference type="InterPro" id="IPR035069">
    <property type="entry name" value="TTHA1013/TTHA0281-like"/>
</dbReference>
<sequence>MFCDRSLSRAEIGRAVPVRAVSGSRGSFQAFRGRSFFPRRTTPSFRHSSQEAHMAYAVALIHEEENSSFGVSFPDFPGCVSAASNLNDAIARAAVALAAHVKTLGENSQTLPALRTIDDIRRTLEIREAIIVAVPVDMPGKSIPVQISLNEHLLAALDRSAKASGTTRSDKIAEAIRASLRV</sequence>
<dbReference type="OrthoDB" id="9807959at2"/>
<name>A0A2G9WRC7_9HYPH</name>
<gene>
    <name evidence="2" type="ORF">CJ014_20825</name>
</gene>
<reference evidence="2 3" key="1">
    <citation type="submission" date="2017-08" db="EMBL/GenBank/DDBJ databases">
        <title>Pleomorphomonas carboxidotrophicus sp. nov., a new mesophilic hydrogenogenic carboxidotroph.</title>
        <authorList>
            <person name="Esquivel-Elizondo S."/>
            <person name="Krajmalnik-Brown R."/>
            <person name="Maldonado J."/>
        </authorList>
    </citation>
    <scope>NUCLEOTIDE SEQUENCE [LARGE SCALE GENOMIC DNA]</scope>
    <source>
        <strain evidence="2 3">SVCO-16</strain>
    </source>
</reference>
<dbReference type="Proteomes" id="UP000231070">
    <property type="component" value="Unassembled WGS sequence"/>
</dbReference>
<protein>
    <recommendedName>
        <fullName evidence="1">HicB-like antitoxin of toxin-antitoxin system domain-containing protein</fullName>
    </recommendedName>
</protein>
<accession>A0A2G9WRC7</accession>
<dbReference type="CDD" id="cd21631">
    <property type="entry name" value="RHH_CopG_NikR-like"/>
    <property type="match status" value="1"/>
</dbReference>
<keyword evidence="3" id="KW-1185">Reference proteome</keyword>
<organism evidence="2 3">
    <name type="scientific">Pleomorphomonas carboxyditropha</name>
    <dbReference type="NCBI Taxonomy" id="2023338"/>
    <lineage>
        <taxon>Bacteria</taxon>
        <taxon>Pseudomonadati</taxon>
        <taxon>Pseudomonadota</taxon>
        <taxon>Alphaproteobacteria</taxon>
        <taxon>Hyphomicrobiales</taxon>
        <taxon>Pleomorphomonadaceae</taxon>
        <taxon>Pleomorphomonas</taxon>
    </lineage>
</organism>
<evidence type="ECO:0000259" key="1">
    <source>
        <dbReference type="Pfam" id="PF15919"/>
    </source>
</evidence>
<evidence type="ECO:0000313" key="3">
    <source>
        <dbReference type="Proteomes" id="UP000231070"/>
    </source>
</evidence>
<dbReference type="AlphaFoldDB" id="A0A2G9WRC7"/>
<dbReference type="SUPFAM" id="SSF143100">
    <property type="entry name" value="TTHA1013/TTHA0281-like"/>
    <property type="match status" value="1"/>
</dbReference>
<comment type="caution">
    <text evidence="2">The sequence shown here is derived from an EMBL/GenBank/DDBJ whole genome shotgun (WGS) entry which is preliminary data.</text>
</comment>
<feature type="domain" description="HicB-like antitoxin of toxin-antitoxin system" evidence="1">
    <location>
        <begin position="59"/>
        <end position="175"/>
    </location>
</feature>
<dbReference type="EMBL" id="NQVN01000019">
    <property type="protein sequence ID" value="PIO97261.1"/>
    <property type="molecule type" value="Genomic_DNA"/>
</dbReference>
<dbReference type="InterPro" id="IPR031807">
    <property type="entry name" value="HicB-like"/>
</dbReference>
<proteinExistence type="predicted"/>
<evidence type="ECO:0000313" key="2">
    <source>
        <dbReference type="EMBL" id="PIO97261.1"/>
    </source>
</evidence>
<dbReference type="Pfam" id="PF15919">
    <property type="entry name" value="HicB_lk_antitox"/>
    <property type="match status" value="1"/>
</dbReference>
<dbReference type="Gene3D" id="3.30.160.250">
    <property type="match status" value="1"/>
</dbReference>